<dbReference type="InterPro" id="IPR031333">
    <property type="entry name" value="Daxx_N"/>
</dbReference>
<sequence>MIRSWDVPRPPSSTLASSSSPRRVQLTTPTHVTQSPFASASKNKHVLQAENHKLFSEFMEHVVAVTQDCPQVLEYLKMNHAKARTDYLSSVEFRNSLGRCLTRLEAKRSRVFVYIYELCMVLKQHKDRSRKKKNLETPSTSASDCLHSTSLKSESQTAETGAQVQGGNPAAQDEKPSTSGLQKDQQKVEEKASRASRKQVSVSMMKIYNKLCELKDCSSLTGRILERKILYSDTSYPEISRKIQRYINSPDVCLNPPDYQDILQQVQLASKRHNLRLSSKELERIARKAFADTGSKIQQRRHHDLLYDFGCQLTSEYNPDNDPALKDPTLLRKLENNRELGLNRLEDVINKYAIQQDNADKKDKARRHVEEVRGLRGHRLHHHGKFSHLFCLIGFSRMKKRRRTTTCPQKEVEVLLDMGVICASPLRAVDRSDCQLVSSSQSPPPKKYKVRHGPPRPVWAPLHPTAHAVFSRQVNVATQCDPLEIIELSDSE</sequence>
<evidence type="ECO:0000256" key="16">
    <source>
        <dbReference type="ARBA" id="ARBA00023015"/>
    </source>
</evidence>
<evidence type="ECO:0000256" key="5">
    <source>
        <dbReference type="ARBA" id="ARBA00004642"/>
    </source>
</evidence>
<comment type="similarity">
    <text evidence="6">Belongs to the DAXX family.</text>
</comment>
<dbReference type="Pfam" id="PF20920">
    <property type="entry name" value="DAXX_hist_bd"/>
    <property type="match status" value="1"/>
</dbReference>
<evidence type="ECO:0000256" key="19">
    <source>
        <dbReference type="ARBA" id="ARBA00023186"/>
    </source>
</evidence>
<dbReference type="InterPro" id="IPR046378">
    <property type="entry name" value="DAXX_histone-bd"/>
</dbReference>
<proteinExistence type="inferred from homology"/>
<keyword evidence="17 23" id="KW-0175">Coiled coil</keyword>
<evidence type="ECO:0000256" key="15">
    <source>
        <dbReference type="ARBA" id="ARBA00022853"/>
    </source>
</evidence>
<organism evidence="27 28">
    <name type="scientific">Hippocampus comes</name>
    <name type="common">Tiger tail seahorse</name>
    <dbReference type="NCBI Taxonomy" id="109280"/>
    <lineage>
        <taxon>Eukaryota</taxon>
        <taxon>Metazoa</taxon>
        <taxon>Chordata</taxon>
        <taxon>Craniata</taxon>
        <taxon>Vertebrata</taxon>
        <taxon>Euteleostomi</taxon>
        <taxon>Actinopterygii</taxon>
        <taxon>Neopterygii</taxon>
        <taxon>Teleostei</taxon>
        <taxon>Neoteleostei</taxon>
        <taxon>Acanthomorphata</taxon>
        <taxon>Syngnathiaria</taxon>
        <taxon>Syngnathiformes</taxon>
        <taxon>Syngnathoidei</taxon>
        <taxon>Syngnathidae</taxon>
        <taxon>Hippocampus</taxon>
    </lineage>
</organism>
<keyword evidence="19" id="KW-0143">Chaperone</keyword>
<keyword evidence="8" id="KW-0158">Chromosome</keyword>
<dbReference type="GO" id="GO:0003714">
    <property type="term" value="F:transcription corepressor activity"/>
    <property type="evidence" value="ECO:0007669"/>
    <property type="project" value="Ensembl"/>
</dbReference>
<evidence type="ECO:0000256" key="3">
    <source>
        <dbReference type="ARBA" id="ARBA00004584"/>
    </source>
</evidence>
<dbReference type="GO" id="GO:0005737">
    <property type="term" value="C:cytoplasm"/>
    <property type="evidence" value="ECO:0007669"/>
    <property type="project" value="UniProtKB-SubCell"/>
</dbReference>
<evidence type="ECO:0000259" key="25">
    <source>
        <dbReference type="Pfam" id="PF03344"/>
    </source>
</evidence>
<keyword evidence="10" id="KW-0678">Repressor</keyword>
<evidence type="ECO:0000256" key="6">
    <source>
        <dbReference type="ARBA" id="ARBA00008592"/>
    </source>
</evidence>
<dbReference type="PANTHER" id="PTHR12766:SF7">
    <property type="entry name" value="DEATH DOMAIN-ASSOCIATED PROTEIN 6"/>
    <property type="match status" value="1"/>
</dbReference>
<evidence type="ECO:0000256" key="10">
    <source>
        <dbReference type="ARBA" id="ARBA00022491"/>
    </source>
</evidence>
<evidence type="ECO:0000256" key="12">
    <source>
        <dbReference type="ARBA" id="ARBA00022553"/>
    </source>
</evidence>
<dbReference type="GO" id="GO:0050681">
    <property type="term" value="F:nuclear androgen receptor binding"/>
    <property type="evidence" value="ECO:0007669"/>
    <property type="project" value="TreeGrafter"/>
</dbReference>
<feature type="domain" description="Daxx N-terminal Rassf1C-interacting" evidence="25">
    <location>
        <begin position="37"/>
        <end position="131"/>
    </location>
</feature>
<dbReference type="GO" id="GO:0000775">
    <property type="term" value="C:chromosome, centromeric region"/>
    <property type="evidence" value="ECO:0007669"/>
    <property type="project" value="UniProtKB-SubCell"/>
</dbReference>
<dbReference type="Ensembl" id="ENSHCOT00000013159.1">
    <property type="protein sequence ID" value="ENSHCOP00000017688.1"/>
    <property type="gene ID" value="ENSHCOG00000001684.1"/>
</dbReference>
<keyword evidence="11" id="KW-1017">Isopeptide bond</keyword>
<dbReference type="GeneTree" id="ENSGT00390000009448"/>
<evidence type="ECO:0000256" key="14">
    <source>
        <dbReference type="ARBA" id="ARBA00022843"/>
    </source>
</evidence>
<dbReference type="GO" id="GO:0006334">
    <property type="term" value="P:nucleosome assembly"/>
    <property type="evidence" value="ECO:0007669"/>
    <property type="project" value="TreeGrafter"/>
</dbReference>
<feature type="region of interest" description="Disordered" evidence="24">
    <location>
        <begin position="127"/>
        <end position="199"/>
    </location>
</feature>
<keyword evidence="12" id="KW-0597">Phosphoprotein</keyword>
<dbReference type="GO" id="GO:0003713">
    <property type="term" value="F:transcription coactivator activity"/>
    <property type="evidence" value="ECO:0007669"/>
    <property type="project" value="TreeGrafter"/>
</dbReference>
<accession>A0A3Q2YJF1</accession>
<feature type="compositionally biased region" description="Polar residues" evidence="24">
    <location>
        <begin position="25"/>
        <end position="39"/>
    </location>
</feature>
<reference evidence="27" key="1">
    <citation type="submission" date="2025-08" db="UniProtKB">
        <authorList>
            <consortium name="Ensembl"/>
        </authorList>
    </citation>
    <scope>IDENTIFICATION</scope>
</reference>
<dbReference type="GO" id="GO:0006915">
    <property type="term" value="P:apoptotic process"/>
    <property type="evidence" value="ECO:0007669"/>
    <property type="project" value="UniProtKB-KW"/>
</dbReference>
<protein>
    <recommendedName>
        <fullName evidence="7">Death domain-associated protein 6</fullName>
    </recommendedName>
    <alternativeName>
        <fullName evidence="22">Daxx</fullName>
    </alternativeName>
</protein>
<feature type="domain" description="Daxx histone-binding" evidence="26">
    <location>
        <begin position="269"/>
        <end position="353"/>
    </location>
</feature>
<keyword evidence="18" id="KW-0804">Transcription</keyword>
<keyword evidence="20" id="KW-0539">Nucleus</keyword>
<evidence type="ECO:0000256" key="23">
    <source>
        <dbReference type="SAM" id="Coils"/>
    </source>
</evidence>
<keyword evidence="13" id="KW-0053">Apoptosis</keyword>
<evidence type="ECO:0000256" key="24">
    <source>
        <dbReference type="SAM" id="MobiDB-lite"/>
    </source>
</evidence>
<dbReference type="Pfam" id="PF03344">
    <property type="entry name" value="Daxx"/>
    <property type="match status" value="1"/>
</dbReference>
<evidence type="ECO:0000256" key="18">
    <source>
        <dbReference type="ARBA" id="ARBA00023163"/>
    </source>
</evidence>
<dbReference type="GO" id="GO:0005730">
    <property type="term" value="C:nucleolus"/>
    <property type="evidence" value="ECO:0007669"/>
    <property type="project" value="UniProtKB-SubCell"/>
</dbReference>
<feature type="compositionally biased region" description="Low complexity" evidence="24">
    <location>
        <begin position="12"/>
        <end position="23"/>
    </location>
</feature>
<evidence type="ECO:0000256" key="11">
    <source>
        <dbReference type="ARBA" id="ARBA00022499"/>
    </source>
</evidence>
<dbReference type="AlphaFoldDB" id="A0A3Q2YJF1"/>
<feature type="compositionally biased region" description="Basic and acidic residues" evidence="24">
    <location>
        <begin position="184"/>
        <end position="193"/>
    </location>
</feature>
<feature type="region of interest" description="Disordered" evidence="24">
    <location>
        <begin position="1"/>
        <end position="39"/>
    </location>
</feature>
<feature type="coiled-coil region" evidence="23">
    <location>
        <begin position="331"/>
        <end position="362"/>
    </location>
</feature>
<dbReference type="Proteomes" id="UP000264820">
    <property type="component" value="Unplaced"/>
</dbReference>
<keyword evidence="9" id="KW-0963">Cytoplasm</keyword>
<comment type="subcellular location">
    <subcellularLocation>
        <location evidence="3">Chromosome</location>
        <location evidence="3">Centromere</location>
    </subcellularLocation>
    <subcellularLocation>
        <location evidence="2">Cytoplasm</location>
    </subcellularLocation>
    <subcellularLocation>
        <location evidence="1">Nucleus</location>
        <location evidence="1">PML body</location>
    </subcellularLocation>
    <subcellularLocation>
        <location evidence="4">Nucleus</location>
        <location evidence="4">Nucleolus</location>
    </subcellularLocation>
    <subcellularLocation>
        <location evidence="5">Nucleus</location>
        <location evidence="5">Nucleoplasm</location>
    </subcellularLocation>
</comment>
<dbReference type="InterPro" id="IPR046426">
    <property type="entry name" value="DAXX_histone-bd_sf"/>
</dbReference>
<keyword evidence="16" id="KW-0805">Transcription regulation</keyword>
<keyword evidence="14" id="KW-0832">Ubl conjugation</keyword>
<evidence type="ECO:0000313" key="28">
    <source>
        <dbReference type="Proteomes" id="UP000264820"/>
    </source>
</evidence>
<dbReference type="Gene3D" id="1.20.58.2170">
    <property type="match status" value="1"/>
</dbReference>
<dbReference type="GO" id="GO:0042393">
    <property type="term" value="F:histone binding"/>
    <property type="evidence" value="ECO:0007669"/>
    <property type="project" value="InterPro"/>
</dbReference>
<evidence type="ECO:0000256" key="21">
    <source>
        <dbReference type="ARBA" id="ARBA00023328"/>
    </source>
</evidence>
<evidence type="ECO:0000256" key="22">
    <source>
        <dbReference type="ARBA" id="ARBA00029641"/>
    </source>
</evidence>
<evidence type="ECO:0000259" key="26">
    <source>
        <dbReference type="Pfam" id="PF20920"/>
    </source>
</evidence>
<dbReference type="GO" id="GO:0016605">
    <property type="term" value="C:PML body"/>
    <property type="evidence" value="ECO:0007669"/>
    <property type="project" value="UniProtKB-SubCell"/>
</dbReference>
<dbReference type="PANTHER" id="PTHR12766">
    <property type="entry name" value="DEATH DOMAIN-ASSOCIATED PROTEIN 6 DAXX"/>
    <property type="match status" value="1"/>
</dbReference>
<evidence type="ECO:0000256" key="17">
    <source>
        <dbReference type="ARBA" id="ARBA00023054"/>
    </source>
</evidence>
<evidence type="ECO:0000256" key="9">
    <source>
        <dbReference type="ARBA" id="ARBA00022490"/>
    </source>
</evidence>
<feature type="compositionally biased region" description="Polar residues" evidence="24">
    <location>
        <begin position="136"/>
        <end position="166"/>
    </location>
</feature>
<keyword evidence="21" id="KW-0137">Centromere</keyword>
<dbReference type="Gene3D" id="1.10.8.810">
    <property type="entry name" value="Daxx helical bundle domain"/>
    <property type="match status" value="1"/>
</dbReference>
<name>A0A3Q2YJF1_HIPCM</name>
<evidence type="ECO:0000256" key="13">
    <source>
        <dbReference type="ARBA" id="ARBA00022703"/>
    </source>
</evidence>
<evidence type="ECO:0000256" key="8">
    <source>
        <dbReference type="ARBA" id="ARBA00022454"/>
    </source>
</evidence>
<evidence type="ECO:0000256" key="20">
    <source>
        <dbReference type="ARBA" id="ARBA00023242"/>
    </source>
</evidence>
<keyword evidence="15" id="KW-0156">Chromatin regulator</keyword>
<reference evidence="27" key="2">
    <citation type="submission" date="2025-09" db="UniProtKB">
        <authorList>
            <consortium name="Ensembl"/>
        </authorList>
    </citation>
    <scope>IDENTIFICATION</scope>
</reference>
<dbReference type="InterPro" id="IPR038298">
    <property type="entry name" value="Daxx_N_sf"/>
</dbReference>
<evidence type="ECO:0000256" key="4">
    <source>
        <dbReference type="ARBA" id="ARBA00004604"/>
    </source>
</evidence>
<evidence type="ECO:0000256" key="2">
    <source>
        <dbReference type="ARBA" id="ARBA00004496"/>
    </source>
</evidence>
<evidence type="ECO:0000256" key="1">
    <source>
        <dbReference type="ARBA" id="ARBA00004322"/>
    </source>
</evidence>
<dbReference type="GO" id="GO:0042981">
    <property type="term" value="P:regulation of apoptotic process"/>
    <property type="evidence" value="ECO:0007669"/>
    <property type="project" value="TreeGrafter"/>
</dbReference>
<evidence type="ECO:0000256" key="7">
    <source>
        <dbReference type="ARBA" id="ARBA00019298"/>
    </source>
</evidence>
<dbReference type="STRING" id="109280.ENSHCOP00000017688"/>
<evidence type="ECO:0000313" key="27">
    <source>
        <dbReference type="Ensembl" id="ENSHCOP00000017688.1"/>
    </source>
</evidence>
<keyword evidence="28" id="KW-1185">Reference proteome</keyword>